<name>A0A8S5U142_9CAUD</name>
<organism evidence="1">
    <name type="scientific">Siphoviridae sp. ctub511</name>
    <dbReference type="NCBI Taxonomy" id="2825714"/>
    <lineage>
        <taxon>Viruses</taxon>
        <taxon>Duplodnaviria</taxon>
        <taxon>Heunggongvirae</taxon>
        <taxon>Uroviricota</taxon>
        <taxon>Caudoviricetes</taxon>
    </lineage>
</organism>
<dbReference type="InterPro" id="IPR021146">
    <property type="entry name" value="Phage_gp6-like_head-tail"/>
</dbReference>
<dbReference type="Pfam" id="PF05135">
    <property type="entry name" value="Phage_connect_1"/>
    <property type="match status" value="1"/>
</dbReference>
<evidence type="ECO:0000313" key="1">
    <source>
        <dbReference type="EMBL" id="DAF88146.1"/>
    </source>
</evidence>
<sequence>MSDNVTVMLTGTLDEQKKVIKELTEARLKWKLGGVSSIPEQLSYIVTEVCISRFNKIGSEGLESHTVEGESMRWSDDDFAPYAGEIQDYLNAQKESNRGVIRFL</sequence>
<proteinExistence type="predicted"/>
<protein>
    <submittedName>
        <fullName evidence="1">Tail connector protein</fullName>
    </submittedName>
</protein>
<reference evidence="1" key="1">
    <citation type="journal article" date="2021" name="Proc. Natl. Acad. Sci. U.S.A.">
        <title>A Catalog of Tens of Thousands of Viruses from Human Metagenomes Reveals Hidden Associations with Chronic Diseases.</title>
        <authorList>
            <person name="Tisza M.J."/>
            <person name="Buck C.B."/>
        </authorList>
    </citation>
    <scope>NUCLEOTIDE SEQUENCE</scope>
    <source>
        <strain evidence="1">Ctub511</strain>
    </source>
</reference>
<dbReference type="EMBL" id="BK015978">
    <property type="protein sequence ID" value="DAF88146.1"/>
    <property type="molecule type" value="Genomic_DNA"/>
</dbReference>
<accession>A0A8S5U142</accession>